<keyword evidence="5" id="KW-0813">Transport</keyword>
<evidence type="ECO:0000256" key="13">
    <source>
        <dbReference type="RuleBase" id="RU000473"/>
    </source>
</evidence>
<protein>
    <recommendedName>
        <fullName evidence="4 13">NADH-ubiquinone oxidoreductase chain 1</fullName>
        <ecNumber evidence="13">7.1.1.2</ecNumber>
    </recommendedName>
</protein>
<comment type="function">
    <text evidence="1">Core subunit of the mitochondrial membrane respiratory chain NADH dehydrogenase (Complex I) that is believed to belong to the minimal assembly required for catalysis. Complex I functions in the transfer of electrons from NADH to the respiratory chain. The immediate electron acceptor for the enzyme is believed to be ubiquinone.</text>
</comment>
<feature type="transmembrane region" description="Helical" evidence="14">
    <location>
        <begin position="189"/>
        <end position="207"/>
    </location>
</feature>
<comment type="subcellular location">
    <subcellularLocation>
        <location evidence="2 12">Mitochondrion inner membrane</location>
        <topology evidence="2 12">Multi-pass membrane protein</topology>
    </subcellularLocation>
</comment>
<feature type="transmembrane region" description="Helical" evidence="14">
    <location>
        <begin position="269"/>
        <end position="286"/>
    </location>
</feature>
<dbReference type="GO" id="GO:0009060">
    <property type="term" value="P:aerobic respiration"/>
    <property type="evidence" value="ECO:0007669"/>
    <property type="project" value="TreeGrafter"/>
</dbReference>
<dbReference type="Pfam" id="PF00146">
    <property type="entry name" value="NADHdh"/>
    <property type="match status" value="1"/>
</dbReference>
<dbReference type="GO" id="GO:0008137">
    <property type="term" value="F:NADH dehydrogenase (ubiquinone) activity"/>
    <property type="evidence" value="ECO:0007669"/>
    <property type="project" value="UniProtKB-EC"/>
</dbReference>
<dbReference type="InterPro" id="IPR018086">
    <property type="entry name" value="NADH_UbQ_OxRdtase_su1_CS"/>
</dbReference>
<evidence type="ECO:0000256" key="8">
    <source>
        <dbReference type="ARBA" id="ARBA00022989"/>
    </source>
</evidence>
<dbReference type="GO" id="GO:0003954">
    <property type="term" value="F:NADH dehydrogenase activity"/>
    <property type="evidence" value="ECO:0007669"/>
    <property type="project" value="TreeGrafter"/>
</dbReference>
<evidence type="ECO:0000256" key="11">
    <source>
        <dbReference type="ARBA" id="ARBA00023136"/>
    </source>
</evidence>
<feature type="transmembrane region" description="Helical" evidence="14">
    <location>
        <begin position="298"/>
        <end position="320"/>
    </location>
</feature>
<organism evidence="15">
    <name type="scientific">Dolichovespula xanthicincta</name>
    <dbReference type="NCBI Taxonomy" id="2982222"/>
    <lineage>
        <taxon>Eukaryota</taxon>
        <taxon>Metazoa</taxon>
        <taxon>Ecdysozoa</taxon>
        <taxon>Arthropoda</taxon>
        <taxon>Hexapoda</taxon>
        <taxon>Insecta</taxon>
        <taxon>Pterygota</taxon>
        <taxon>Neoptera</taxon>
        <taxon>Endopterygota</taxon>
        <taxon>Hymenoptera</taxon>
        <taxon>Apocrita</taxon>
        <taxon>Aculeata</taxon>
        <taxon>Vespoidea</taxon>
        <taxon>Vespidae</taxon>
        <taxon>Vespinae</taxon>
        <taxon>Dolichovespula</taxon>
    </lineage>
</organism>
<name>A0A977XCE6_9HYME</name>
<evidence type="ECO:0000256" key="6">
    <source>
        <dbReference type="ARBA" id="ARBA00022692"/>
    </source>
</evidence>
<evidence type="ECO:0000256" key="9">
    <source>
        <dbReference type="ARBA" id="ARBA00023075"/>
    </source>
</evidence>
<geneLocation type="mitochondrion" evidence="15"/>
<feature type="transmembrane region" description="Helical" evidence="14">
    <location>
        <begin position="14"/>
        <end position="35"/>
    </location>
</feature>
<dbReference type="InterPro" id="IPR001694">
    <property type="entry name" value="NADH_UbQ_OxRdtase_su1/FPO"/>
</dbReference>
<sequence>MYMNMDLIILVKDYIFILLCLLMKIIGTLIGVAFLTMLERKMLGYIQNRKGPNKVTYLGILQPFSDAVKLLIKENMKLIKVNKFIYLLSPMLGFFMSMMLLIGLPLNENLFSMNLFMLYMFSCLSLGVYVIAMSGWSSNSNYSILGGVRSIAQSLSYEVSMFLIFFVMFMYIESLSIVDFLVYQESKLSFFYVNFILFLMLFISMIAELNRMPFDFIEGESELVSGFNIEYMSGGFTLIFLGEYLMILIMGMIFGVMFFGYNFSSWKNFLFVLLFSVLIIMIRGCYPRMRYDKLMYLCWYYILGLVMLNFFMIFIMKYYFYLSF</sequence>
<dbReference type="HAMAP" id="MF_01350">
    <property type="entry name" value="NDH1_NuoH"/>
    <property type="match status" value="1"/>
</dbReference>
<reference evidence="15" key="1">
    <citation type="submission" date="2022-08" db="EMBL/GenBank/DDBJ databases">
        <title>Next-generation sequencing of four mitochondrial genomes of Dolichovespula (Hymenoptera: Vespidae) with a phylogenetic analysis and divergence time estimating of Vespidae.</title>
        <authorList>
            <person name="Wang H."/>
            <person name="Wen Q."/>
            <person name="Wang T.-F."/>
            <person name="Ran F.-R."/>
            <person name="Wang M."/>
            <person name="Fan X.-L."/>
            <person name="Wei S.-J."/>
            <person name="Li Z.-H."/>
            <person name="Tan J.-L."/>
        </authorList>
    </citation>
    <scope>NUCLEOTIDE SEQUENCE</scope>
</reference>
<evidence type="ECO:0000256" key="12">
    <source>
        <dbReference type="RuleBase" id="RU000471"/>
    </source>
</evidence>
<evidence type="ECO:0000256" key="14">
    <source>
        <dbReference type="SAM" id="Phobius"/>
    </source>
</evidence>
<keyword evidence="9 13" id="KW-0830">Ubiquinone</keyword>
<dbReference type="EMBL" id="OP250142">
    <property type="protein sequence ID" value="UXO94152.1"/>
    <property type="molecule type" value="Genomic_DNA"/>
</dbReference>
<keyword evidence="10 13" id="KW-0496">Mitochondrion</keyword>
<evidence type="ECO:0000256" key="7">
    <source>
        <dbReference type="ARBA" id="ARBA00022792"/>
    </source>
</evidence>
<feature type="transmembrane region" description="Helical" evidence="14">
    <location>
        <begin position="238"/>
        <end position="263"/>
    </location>
</feature>
<dbReference type="AlphaFoldDB" id="A0A977XCE6"/>
<dbReference type="PANTHER" id="PTHR11432:SF3">
    <property type="entry name" value="NADH-UBIQUINONE OXIDOREDUCTASE CHAIN 1"/>
    <property type="match status" value="1"/>
</dbReference>
<evidence type="ECO:0000256" key="1">
    <source>
        <dbReference type="ARBA" id="ARBA00003257"/>
    </source>
</evidence>
<keyword evidence="6 12" id="KW-0812">Transmembrane</keyword>
<keyword evidence="7" id="KW-0999">Mitochondrion inner membrane</keyword>
<dbReference type="PROSITE" id="PS00668">
    <property type="entry name" value="COMPLEX1_ND1_2"/>
    <property type="match status" value="1"/>
</dbReference>
<keyword evidence="8 14" id="KW-1133">Transmembrane helix</keyword>
<evidence type="ECO:0000256" key="3">
    <source>
        <dbReference type="ARBA" id="ARBA00010535"/>
    </source>
</evidence>
<dbReference type="PANTHER" id="PTHR11432">
    <property type="entry name" value="NADH DEHYDROGENASE SUBUNIT 1"/>
    <property type="match status" value="1"/>
</dbReference>
<evidence type="ECO:0000256" key="5">
    <source>
        <dbReference type="ARBA" id="ARBA00022448"/>
    </source>
</evidence>
<dbReference type="EC" id="7.1.1.2" evidence="13"/>
<evidence type="ECO:0000256" key="10">
    <source>
        <dbReference type="ARBA" id="ARBA00023128"/>
    </source>
</evidence>
<keyword evidence="12" id="KW-0520">NAD</keyword>
<evidence type="ECO:0000256" key="4">
    <source>
        <dbReference type="ARBA" id="ARBA00021009"/>
    </source>
</evidence>
<keyword evidence="11 14" id="KW-0472">Membrane</keyword>
<dbReference type="PROSITE" id="PS00667">
    <property type="entry name" value="COMPLEX1_ND1_1"/>
    <property type="match status" value="1"/>
</dbReference>
<evidence type="ECO:0000313" key="15">
    <source>
        <dbReference type="EMBL" id="UXO94152.1"/>
    </source>
</evidence>
<accession>A0A977XCE6</accession>
<evidence type="ECO:0000256" key="2">
    <source>
        <dbReference type="ARBA" id="ARBA00004448"/>
    </source>
</evidence>
<proteinExistence type="inferred from homology"/>
<feature type="transmembrane region" description="Helical" evidence="14">
    <location>
        <begin position="159"/>
        <end position="183"/>
    </location>
</feature>
<comment type="similarity">
    <text evidence="3 12">Belongs to the complex I subunit 1 family.</text>
</comment>
<feature type="transmembrane region" description="Helical" evidence="14">
    <location>
        <begin position="116"/>
        <end position="138"/>
    </location>
</feature>
<dbReference type="GO" id="GO:0005743">
    <property type="term" value="C:mitochondrial inner membrane"/>
    <property type="evidence" value="ECO:0007669"/>
    <property type="project" value="UniProtKB-SubCell"/>
</dbReference>
<feature type="transmembrane region" description="Helical" evidence="14">
    <location>
        <begin position="84"/>
        <end position="104"/>
    </location>
</feature>
<gene>
    <name evidence="15" type="primary">nad1</name>
</gene>
<comment type="catalytic activity">
    <reaction evidence="13">
        <text>a ubiquinone + NADH + 5 H(+)(in) = a ubiquinol + NAD(+) + 4 H(+)(out)</text>
        <dbReference type="Rhea" id="RHEA:29091"/>
        <dbReference type="Rhea" id="RHEA-COMP:9565"/>
        <dbReference type="Rhea" id="RHEA-COMP:9566"/>
        <dbReference type="ChEBI" id="CHEBI:15378"/>
        <dbReference type="ChEBI" id="CHEBI:16389"/>
        <dbReference type="ChEBI" id="CHEBI:17976"/>
        <dbReference type="ChEBI" id="CHEBI:57540"/>
        <dbReference type="ChEBI" id="CHEBI:57945"/>
        <dbReference type="EC" id="7.1.1.2"/>
    </reaction>
</comment>